<protein>
    <submittedName>
        <fullName evidence="1">Uncharacterized protein</fullName>
    </submittedName>
</protein>
<accession>A0A8S5TVY5</accession>
<evidence type="ECO:0000313" key="1">
    <source>
        <dbReference type="EMBL" id="DAF86327.1"/>
    </source>
</evidence>
<reference evidence="1" key="1">
    <citation type="journal article" date="2021" name="Proc. Natl. Acad. Sci. U.S.A.">
        <title>A Catalog of Tens of Thousands of Viruses from Human Metagenomes Reveals Hidden Associations with Chronic Diseases.</title>
        <authorList>
            <person name="Tisza M.J."/>
            <person name="Buck C.B."/>
        </authorList>
    </citation>
    <scope>NUCLEOTIDE SEQUENCE</scope>
    <source>
        <strain evidence="1">CtQkj3</strain>
    </source>
</reference>
<dbReference type="EMBL" id="BK015942">
    <property type="protein sequence ID" value="DAF86327.1"/>
    <property type="molecule type" value="Genomic_DNA"/>
</dbReference>
<name>A0A8S5TVY5_9CAUD</name>
<organism evidence="1">
    <name type="scientific">Siphoviridae sp. ctQkj3</name>
    <dbReference type="NCBI Taxonomy" id="2825495"/>
    <lineage>
        <taxon>Viruses</taxon>
        <taxon>Duplodnaviria</taxon>
        <taxon>Heunggongvirae</taxon>
        <taxon>Uroviricota</taxon>
        <taxon>Caudoviricetes</taxon>
    </lineage>
</organism>
<sequence>MALDKTAVSNVTERIDESIEAIGYALDRIRDCGLDSSKRRMLEEHVRESRRLLYKALAIFY</sequence>
<proteinExistence type="predicted"/>